<keyword evidence="1" id="KW-0732">Signal</keyword>
<name>A0A1Q2MCX1_9BACT</name>
<dbReference type="SUPFAM" id="SSF48208">
    <property type="entry name" value="Six-hairpin glycosidases"/>
    <property type="match status" value="1"/>
</dbReference>
<evidence type="ECO:0000313" key="2">
    <source>
        <dbReference type="EMBL" id="AQQ70504.1"/>
    </source>
</evidence>
<dbReference type="AlphaFoldDB" id="A0A1Q2MCX1"/>
<reference evidence="3" key="1">
    <citation type="submission" date="2017-02" db="EMBL/GenBank/DDBJ databases">
        <title>Comparative genomics and description of representatives of a novel lineage of planctomycetes thriving in anoxic sediments.</title>
        <authorList>
            <person name="Spring S."/>
            <person name="Bunk B."/>
            <person name="Sproer C."/>
        </authorList>
    </citation>
    <scope>NUCLEOTIDE SEQUENCE [LARGE SCALE GENOMIC DNA]</scope>
    <source>
        <strain evidence="3">SM-Chi-D1</strain>
    </source>
</reference>
<proteinExistence type="predicted"/>
<dbReference type="OrthoDB" id="1620070at2"/>
<feature type="signal peptide" evidence="1">
    <location>
        <begin position="1"/>
        <end position="24"/>
    </location>
</feature>
<dbReference type="STRING" id="1851148.SMSP2_00856"/>
<dbReference type="EMBL" id="CP019646">
    <property type="protein sequence ID" value="AQQ70504.1"/>
    <property type="molecule type" value="Genomic_DNA"/>
</dbReference>
<sequence length="898" mass="101405" precursor="true">MKHKRFLVSLVLAAQLFCTSFLFSDSIKSKVNIGIYSTGKSISETEKLFEGSNFETLLVTNDNLSDFCSDPSNILVLPPGQILNIKTEIRKIIHSHLSNSGNLIVLNPKAFAFDELTLSGPVEIEQIVKTLDFADKQNCKLVKGAESNFEYTLCDFPRENEVLQMGLPDQEAVEGSAFVEFPVKIEDDLSKFVVQARVKGHTQLDILTVRVFDENGQSWVGFAELTSDWDDCQVAFADMLPEGENERAVNQADPSKINKIQLGIDSNTVWGEASGSIFISEIKLSSFNRSRYPLSGNIIRYRKLYEKVNADFPDWMFDPLRDSKQVKPEEAYFCNNLFNIEGSMDVSGTLTALPERYETAGGNPETFIQVIKSHATRRIPFIKMVDSSGIEHSLARLDIYSDGDYAGASVALFGLPESSYQDRRVSLLLQRLAMYMANSPKILDCTTNIKDAGNGKYDFQYRVYVHNPQSDKVKSLFHLDIADGTLSGRTNKTLAAGKITELDINCGGVPEDFPFTKFNITLNMRSAAGNDLLSEDIDIEKTLEKTAKHFIHLQSVNFMDAAYTHWFYGDVYAARMMRAFGEYTNNQNYINSAMRWAHMIAATQTEDGAFIMGYGMRRRMYFVGDNGSISLAMVQLASHGKEYEKKLFLDAAEKNFDWIEQFLVTPERSEQLAEEFGENAKGTTVGYYGIGMVCKDYVTDILPDTEFGRPEYRGFSWTLACSMGFRPGLARLTGDSRYLESARGDAVTYIENDLTTTGYAPEGLVWLHEYLYDDQLREEVRKMLVNKFIEGLPNYPERFWLKSGSRQTLIMPALVYCMHHIENSQRTRAAVLRTVIGLCGDYSPYSMLRVGLNVHKCTFQPANNESLMYLRFGAMGLMEVLEPDSTMLKMNYCDDNEE</sequence>
<gene>
    <name evidence="2" type="ORF">SMSP2_00856</name>
</gene>
<dbReference type="KEGG" id="pbas:SMSP2_00856"/>
<dbReference type="InterPro" id="IPR008928">
    <property type="entry name" value="6-hairpin_glycosidase_sf"/>
</dbReference>
<dbReference type="GO" id="GO:0005975">
    <property type="term" value="P:carbohydrate metabolic process"/>
    <property type="evidence" value="ECO:0007669"/>
    <property type="project" value="InterPro"/>
</dbReference>
<evidence type="ECO:0000256" key="1">
    <source>
        <dbReference type="SAM" id="SignalP"/>
    </source>
</evidence>
<organism evidence="2 3">
    <name type="scientific">Limihaloglobus sulfuriphilus</name>
    <dbReference type="NCBI Taxonomy" id="1851148"/>
    <lineage>
        <taxon>Bacteria</taxon>
        <taxon>Pseudomonadati</taxon>
        <taxon>Planctomycetota</taxon>
        <taxon>Phycisphaerae</taxon>
        <taxon>Sedimentisphaerales</taxon>
        <taxon>Sedimentisphaeraceae</taxon>
        <taxon>Limihaloglobus</taxon>
    </lineage>
</organism>
<keyword evidence="3" id="KW-1185">Reference proteome</keyword>
<accession>A0A1Q2MCX1</accession>
<dbReference type="RefSeq" id="WP_146682764.1">
    <property type="nucleotide sequence ID" value="NZ_CP019646.1"/>
</dbReference>
<dbReference type="Proteomes" id="UP000188181">
    <property type="component" value="Chromosome"/>
</dbReference>
<protein>
    <submittedName>
        <fullName evidence="2">Uncharacterized protein</fullName>
    </submittedName>
</protein>
<evidence type="ECO:0000313" key="3">
    <source>
        <dbReference type="Proteomes" id="UP000188181"/>
    </source>
</evidence>
<feature type="chain" id="PRO_5013111828" evidence="1">
    <location>
        <begin position="25"/>
        <end position="898"/>
    </location>
</feature>